<dbReference type="STRING" id="7757.ENSPMAP00000000638"/>
<feature type="transmembrane region" description="Helical" evidence="6">
    <location>
        <begin position="87"/>
        <end position="112"/>
    </location>
</feature>
<evidence type="ECO:0000256" key="4">
    <source>
        <dbReference type="ARBA" id="ARBA00022989"/>
    </source>
</evidence>
<dbReference type="Pfam" id="PF10277">
    <property type="entry name" value="Frag1"/>
    <property type="match status" value="1"/>
</dbReference>
<dbReference type="GO" id="GO:0012505">
    <property type="term" value="C:endomembrane system"/>
    <property type="evidence" value="ECO:0007669"/>
    <property type="project" value="UniProtKB-SubCell"/>
</dbReference>
<reference evidence="8" key="1">
    <citation type="submission" date="2025-08" db="UniProtKB">
        <authorList>
            <consortium name="Ensembl"/>
        </authorList>
    </citation>
    <scope>IDENTIFICATION</scope>
</reference>
<organism evidence="8">
    <name type="scientific">Petromyzon marinus</name>
    <name type="common">Sea lamprey</name>
    <dbReference type="NCBI Taxonomy" id="7757"/>
    <lineage>
        <taxon>Eukaryota</taxon>
        <taxon>Metazoa</taxon>
        <taxon>Chordata</taxon>
        <taxon>Craniata</taxon>
        <taxon>Vertebrata</taxon>
        <taxon>Cyclostomata</taxon>
        <taxon>Hyperoartia</taxon>
        <taxon>Petromyzontiformes</taxon>
        <taxon>Petromyzontidae</taxon>
        <taxon>Petromyzon</taxon>
    </lineage>
</organism>
<reference evidence="8" key="2">
    <citation type="submission" date="2025-09" db="UniProtKB">
        <authorList>
            <consortium name="Ensembl"/>
        </authorList>
    </citation>
    <scope>IDENTIFICATION</scope>
</reference>
<dbReference type="HOGENOM" id="CLU_059992_2_3_1"/>
<protein>
    <submittedName>
        <fullName evidence="8">DNA-damage regulated autophagy modulator 1</fullName>
    </submittedName>
</protein>
<dbReference type="PANTHER" id="PTHR21324">
    <property type="entry name" value="FASTING-INDUCIBLE INTEGRAL MEMBRANE PROTEIN TM6P1-RELATED"/>
    <property type="match status" value="1"/>
</dbReference>
<dbReference type="GeneTree" id="ENSGT01030000234578"/>
<proteinExistence type="inferred from homology"/>
<evidence type="ECO:0000259" key="7">
    <source>
        <dbReference type="Pfam" id="PF10277"/>
    </source>
</evidence>
<comment type="similarity">
    <text evidence="2">Belongs to the DRAM/TMEM150 family.</text>
</comment>
<feature type="transmembrane region" description="Helical" evidence="6">
    <location>
        <begin position="118"/>
        <end position="141"/>
    </location>
</feature>
<evidence type="ECO:0000313" key="8">
    <source>
        <dbReference type="Ensembl" id="ENSPMAP00000000638.1"/>
    </source>
</evidence>
<dbReference type="GO" id="GO:0010506">
    <property type="term" value="P:regulation of autophagy"/>
    <property type="evidence" value="ECO:0007669"/>
    <property type="project" value="TreeGrafter"/>
</dbReference>
<dbReference type="AlphaFoldDB" id="S4R608"/>
<evidence type="ECO:0000256" key="5">
    <source>
        <dbReference type="ARBA" id="ARBA00023136"/>
    </source>
</evidence>
<comment type="subcellular location">
    <subcellularLocation>
        <location evidence="1">Endomembrane system</location>
        <topology evidence="1">Multi-pass membrane protein</topology>
    </subcellularLocation>
</comment>
<sequence>FWSFTEGASAMPLFVVCWTTATFGTSYLTAALRGDVDPILPYISDTAGRPPESCVFGLMLSISALAAALTMFVRYRLVAYATCGRSYAIFVNRTGFAIGLISCLGLLVVANFQQTKTLLRVSAAAEWSLGVSFLTFFLTFIRDFQ</sequence>
<keyword evidence="4 6" id="KW-1133">Transmembrane helix</keyword>
<keyword evidence="5 6" id="KW-0472">Membrane</keyword>
<accession>S4R608</accession>
<evidence type="ECO:0000256" key="1">
    <source>
        <dbReference type="ARBA" id="ARBA00004127"/>
    </source>
</evidence>
<dbReference type="GO" id="GO:0045494">
    <property type="term" value="P:photoreceptor cell maintenance"/>
    <property type="evidence" value="ECO:0007669"/>
    <property type="project" value="TreeGrafter"/>
</dbReference>
<name>S4R608_PETMA</name>
<feature type="domain" description="CWH43-like N-terminal" evidence="7">
    <location>
        <begin position="10"/>
        <end position="116"/>
    </location>
</feature>
<evidence type="ECO:0000256" key="6">
    <source>
        <dbReference type="SAM" id="Phobius"/>
    </source>
</evidence>
<dbReference type="InterPro" id="IPR050911">
    <property type="entry name" value="DRAM/TMEM150_Autophagy_Mod"/>
</dbReference>
<evidence type="ECO:0000256" key="2">
    <source>
        <dbReference type="ARBA" id="ARBA00006565"/>
    </source>
</evidence>
<feature type="transmembrane region" description="Helical" evidence="6">
    <location>
        <begin position="55"/>
        <end position="75"/>
    </location>
</feature>
<dbReference type="InterPro" id="IPR019402">
    <property type="entry name" value="CWH43_N"/>
</dbReference>
<dbReference type="Ensembl" id="ENSPMAT00000000639.1">
    <property type="protein sequence ID" value="ENSPMAP00000000638.1"/>
    <property type="gene ID" value="ENSPMAG00000000578.1"/>
</dbReference>
<keyword evidence="3 6" id="KW-0812">Transmembrane</keyword>
<evidence type="ECO:0000256" key="3">
    <source>
        <dbReference type="ARBA" id="ARBA00022692"/>
    </source>
</evidence>
<dbReference type="PANTHER" id="PTHR21324:SF2">
    <property type="entry name" value="EG:22E5.9 PROTEIN"/>
    <property type="match status" value="1"/>
</dbReference>
<dbReference type="GO" id="GO:0005764">
    <property type="term" value="C:lysosome"/>
    <property type="evidence" value="ECO:0007669"/>
    <property type="project" value="TreeGrafter"/>
</dbReference>
<dbReference type="OMA" id="QXIACAS"/>